<dbReference type="AlphaFoldDB" id="A0A061FQG6"/>
<name>A0A061FQG6_THECC</name>
<proteinExistence type="predicted"/>
<dbReference type="Gramene" id="EOY19560">
    <property type="protein sequence ID" value="EOY19560"/>
    <property type="gene ID" value="TCM_044699"/>
</dbReference>
<keyword evidence="2" id="KW-1185">Reference proteome</keyword>
<dbReference type="HOGENOM" id="CLU_2324899_0_0_1"/>
<reference evidence="1 2" key="1">
    <citation type="journal article" date="2013" name="Genome Biol.">
        <title>The genome sequence of the most widely cultivated cacao type and its use to identify candidate genes regulating pod color.</title>
        <authorList>
            <person name="Motamayor J.C."/>
            <person name="Mockaitis K."/>
            <person name="Schmutz J."/>
            <person name="Haiminen N."/>
            <person name="Iii D.L."/>
            <person name="Cornejo O."/>
            <person name="Findley S.D."/>
            <person name="Zheng P."/>
            <person name="Utro F."/>
            <person name="Royaert S."/>
            <person name="Saski C."/>
            <person name="Jenkins J."/>
            <person name="Podicheti R."/>
            <person name="Zhao M."/>
            <person name="Scheffler B.E."/>
            <person name="Stack J.C."/>
            <person name="Feltus F.A."/>
            <person name="Mustiga G.M."/>
            <person name="Amores F."/>
            <person name="Phillips W."/>
            <person name="Marelli J.P."/>
            <person name="May G.D."/>
            <person name="Shapiro H."/>
            <person name="Ma J."/>
            <person name="Bustamante C.D."/>
            <person name="Schnell R.J."/>
            <person name="Main D."/>
            <person name="Gilbert D."/>
            <person name="Parida L."/>
            <person name="Kuhn D.N."/>
        </authorList>
    </citation>
    <scope>NUCLEOTIDE SEQUENCE [LARGE SCALE GENOMIC DNA]</scope>
    <source>
        <strain evidence="2">cv. Matina 1-6</strain>
    </source>
</reference>
<dbReference type="EMBL" id="CM001888">
    <property type="protein sequence ID" value="EOY19560.1"/>
    <property type="molecule type" value="Genomic_DNA"/>
</dbReference>
<dbReference type="InParanoid" id="A0A061FQG6"/>
<gene>
    <name evidence="1" type="ORF">TCM_044699</name>
</gene>
<evidence type="ECO:0000313" key="1">
    <source>
        <dbReference type="EMBL" id="EOY19560.1"/>
    </source>
</evidence>
<evidence type="ECO:0000313" key="2">
    <source>
        <dbReference type="Proteomes" id="UP000026915"/>
    </source>
</evidence>
<protein>
    <submittedName>
        <fullName evidence="1">Uncharacterized protein</fullName>
    </submittedName>
</protein>
<accession>A0A061FQG6</accession>
<sequence>MMGLFEKACEGEFLRCSALCCGPNGLLSLSRLRLEPIDNRQSPNPQIPNSPEPSRSLILLPNYKAFQLLDFISQFSLPIRHPAIGIWPSASTHHPWYKA</sequence>
<organism evidence="1 2">
    <name type="scientific">Theobroma cacao</name>
    <name type="common">Cacao</name>
    <name type="synonym">Cocoa</name>
    <dbReference type="NCBI Taxonomy" id="3641"/>
    <lineage>
        <taxon>Eukaryota</taxon>
        <taxon>Viridiplantae</taxon>
        <taxon>Streptophyta</taxon>
        <taxon>Embryophyta</taxon>
        <taxon>Tracheophyta</taxon>
        <taxon>Spermatophyta</taxon>
        <taxon>Magnoliopsida</taxon>
        <taxon>eudicotyledons</taxon>
        <taxon>Gunneridae</taxon>
        <taxon>Pentapetalae</taxon>
        <taxon>rosids</taxon>
        <taxon>malvids</taxon>
        <taxon>Malvales</taxon>
        <taxon>Malvaceae</taxon>
        <taxon>Byttnerioideae</taxon>
        <taxon>Theobroma</taxon>
    </lineage>
</organism>
<dbReference type="Proteomes" id="UP000026915">
    <property type="component" value="Chromosome 10"/>
</dbReference>